<dbReference type="Gene3D" id="1.10.10.10">
    <property type="entry name" value="Winged helix-like DNA-binding domain superfamily/Winged helix DNA-binding domain"/>
    <property type="match status" value="1"/>
</dbReference>
<sequence>MFNLAVVKMKKERRKFSAGFKAKVAIEAIKEQQTIHELAAKYEVHPTQINTWKREFLDNADSVFSKDKAVSKDDSQEKKELYSKIGELQIQVDFLKKVLGK</sequence>
<dbReference type="GO" id="GO:0006313">
    <property type="term" value="P:DNA transposition"/>
    <property type="evidence" value="ECO:0007669"/>
    <property type="project" value="InterPro"/>
</dbReference>
<gene>
    <name evidence="1" type="ORF">SAMN05421740_1272</name>
</gene>
<dbReference type="EMBL" id="FNZR01000027">
    <property type="protein sequence ID" value="SEM00093.1"/>
    <property type="molecule type" value="Genomic_DNA"/>
</dbReference>
<dbReference type="Proteomes" id="UP000198916">
    <property type="component" value="Unassembled WGS sequence"/>
</dbReference>
<accession>A0A1H7UT10</accession>
<dbReference type="AlphaFoldDB" id="A0A1H7UT10"/>
<protein>
    <submittedName>
        <fullName evidence="1">Transposase and inactivated derivatives</fullName>
    </submittedName>
</protein>
<dbReference type="InterPro" id="IPR036388">
    <property type="entry name" value="WH-like_DNA-bd_sf"/>
</dbReference>
<proteinExistence type="predicted"/>
<dbReference type="InterPro" id="IPR009057">
    <property type="entry name" value="Homeodomain-like_sf"/>
</dbReference>
<evidence type="ECO:0000313" key="1">
    <source>
        <dbReference type="EMBL" id="SEM00093.1"/>
    </source>
</evidence>
<dbReference type="OrthoDB" id="291972at2"/>
<reference evidence="2" key="1">
    <citation type="submission" date="2016-10" db="EMBL/GenBank/DDBJ databases">
        <authorList>
            <person name="Varghese N."/>
            <person name="Submissions S."/>
        </authorList>
    </citation>
    <scope>NUCLEOTIDE SEQUENCE [LARGE SCALE GENOMIC DNA]</scope>
    <source>
        <strain evidence="2">Jip14</strain>
    </source>
</reference>
<dbReference type="Pfam" id="PF01527">
    <property type="entry name" value="HTH_Tnp_1"/>
    <property type="match status" value="1"/>
</dbReference>
<evidence type="ECO:0000313" key="2">
    <source>
        <dbReference type="Proteomes" id="UP000198916"/>
    </source>
</evidence>
<dbReference type="GO" id="GO:0003677">
    <property type="term" value="F:DNA binding"/>
    <property type="evidence" value="ECO:0007669"/>
    <property type="project" value="InterPro"/>
</dbReference>
<organism evidence="1 2">
    <name type="scientific">Parapedobacter koreensis</name>
    <dbReference type="NCBI Taxonomy" id="332977"/>
    <lineage>
        <taxon>Bacteria</taxon>
        <taxon>Pseudomonadati</taxon>
        <taxon>Bacteroidota</taxon>
        <taxon>Sphingobacteriia</taxon>
        <taxon>Sphingobacteriales</taxon>
        <taxon>Sphingobacteriaceae</taxon>
        <taxon>Parapedobacter</taxon>
    </lineage>
</organism>
<name>A0A1H7UT10_9SPHI</name>
<keyword evidence="2" id="KW-1185">Reference proteome</keyword>
<dbReference type="InterPro" id="IPR002514">
    <property type="entry name" value="Transposase_8"/>
</dbReference>
<dbReference type="SUPFAM" id="SSF46689">
    <property type="entry name" value="Homeodomain-like"/>
    <property type="match status" value="1"/>
</dbReference>
<dbReference type="GO" id="GO:0004803">
    <property type="term" value="F:transposase activity"/>
    <property type="evidence" value="ECO:0007669"/>
    <property type="project" value="InterPro"/>
</dbReference>